<dbReference type="PANTHER" id="PTHR24148:SF73">
    <property type="entry name" value="HET DOMAIN PROTEIN (AFU_ORTHOLOGUE AFUA_8G01020)"/>
    <property type="match status" value="1"/>
</dbReference>
<proteinExistence type="predicted"/>
<dbReference type="EMBL" id="MU006216">
    <property type="protein sequence ID" value="KAF2833421.1"/>
    <property type="molecule type" value="Genomic_DNA"/>
</dbReference>
<evidence type="ECO:0000313" key="2">
    <source>
        <dbReference type="EMBL" id="KAF2833421.1"/>
    </source>
</evidence>
<organism evidence="2 3">
    <name type="scientific">Ophiobolus disseminans</name>
    <dbReference type="NCBI Taxonomy" id="1469910"/>
    <lineage>
        <taxon>Eukaryota</taxon>
        <taxon>Fungi</taxon>
        <taxon>Dikarya</taxon>
        <taxon>Ascomycota</taxon>
        <taxon>Pezizomycotina</taxon>
        <taxon>Dothideomycetes</taxon>
        <taxon>Pleosporomycetidae</taxon>
        <taxon>Pleosporales</taxon>
        <taxon>Pleosporineae</taxon>
        <taxon>Phaeosphaeriaceae</taxon>
        <taxon>Ophiobolus</taxon>
    </lineage>
</organism>
<gene>
    <name evidence="2" type="ORF">CC86DRAFT_9574</name>
</gene>
<dbReference type="InterPro" id="IPR010730">
    <property type="entry name" value="HET"/>
</dbReference>
<keyword evidence="3" id="KW-1185">Reference proteome</keyword>
<sequence length="727" mass="82610">MAPYQYVPLDANKNQIRILSLLPGSHEDPIRISISQISFDPPERNDQETFLSDERFREIQDKLPETWSAYRTIEGRPIFGCEPDGQPVHISWQPPESASEGAFDEFMNIAEREEFEPAFEAVSYTWGALDTTLAIEVVDTLSPTTTAGTLDVGPNLFEIIHHLRLPEDARTLWIDAICINQQDLVERSKQIKNMRDIYAYARRVIVWLGPSSEDSTLALRTLEHVGKQIEFTICDTFMPAPDCTETQWWDYEERLPLASGALEAVLNLIQRPYFERLWVKQEIQFSSEASIMQCGDMAIRWYHMRRGLIRLPREMTALPRLNSVSSWTKIRIADRTAHRLKMGDIETLFDIAAECKCVDPRDRIFAILGLLPASLAQRIHPDYQSPVEQVYLQAFLTILDFTRRFSRIGCVGGKAGMRNRPSWVRDFTQSYIDNYWLQDGNLASGHSSSHTSFVAPNQLHMQGVYHGEITAVSSPLTGSATANYLAFCELVSVSLPNKTKNECLDIYTWVMTEGQLHERWPELVVMPPSGEAKAIVQQMCDGKEPDVPDVYREWFSETLMDQQQRGIIFVTSTGCIGCASPTVRPGDKVSIPLGSREPILLRPKTSDNAVQHHQVVGISYIHGLMEGQAILGPISVPWRMVIETITPVTIEFRNSQTGEMTREDPRLDPLPHDSRWVKIEKKDETRSPYAIQHYKHLDTGQVLTSDPRLLPEALRARGVNVETFILV</sequence>
<dbReference type="OrthoDB" id="4850726at2759"/>
<evidence type="ECO:0000313" key="3">
    <source>
        <dbReference type="Proteomes" id="UP000799424"/>
    </source>
</evidence>
<name>A0A6A7AJF4_9PLEO</name>
<feature type="domain" description="Heterokaryon incompatibility" evidence="1">
    <location>
        <begin position="119"/>
        <end position="282"/>
    </location>
</feature>
<evidence type="ECO:0000259" key="1">
    <source>
        <dbReference type="Pfam" id="PF06985"/>
    </source>
</evidence>
<dbReference type="PANTHER" id="PTHR24148">
    <property type="entry name" value="ANKYRIN REPEAT DOMAIN-CONTAINING PROTEIN 39 HOMOLOG-RELATED"/>
    <property type="match status" value="1"/>
</dbReference>
<accession>A0A6A7AJF4</accession>
<reference evidence="2" key="1">
    <citation type="journal article" date="2020" name="Stud. Mycol.">
        <title>101 Dothideomycetes genomes: a test case for predicting lifestyles and emergence of pathogens.</title>
        <authorList>
            <person name="Haridas S."/>
            <person name="Albert R."/>
            <person name="Binder M."/>
            <person name="Bloem J."/>
            <person name="Labutti K."/>
            <person name="Salamov A."/>
            <person name="Andreopoulos B."/>
            <person name="Baker S."/>
            <person name="Barry K."/>
            <person name="Bills G."/>
            <person name="Bluhm B."/>
            <person name="Cannon C."/>
            <person name="Castanera R."/>
            <person name="Culley D."/>
            <person name="Daum C."/>
            <person name="Ezra D."/>
            <person name="Gonzalez J."/>
            <person name="Henrissat B."/>
            <person name="Kuo A."/>
            <person name="Liang C."/>
            <person name="Lipzen A."/>
            <person name="Lutzoni F."/>
            <person name="Magnuson J."/>
            <person name="Mondo S."/>
            <person name="Nolan M."/>
            <person name="Ohm R."/>
            <person name="Pangilinan J."/>
            <person name="Park H.-J."/>
            <person name="Ramirez L."/>
            <person name="Alfaro M."/>
            <person name="Sun H."/>
            <person name="Tritt A."/>
            <person name="Yoshinaga Y."/>
            <person name="Zwiers L.-H."/>
            <person name="Turgeon B."/>
            <person name="Goodwin S."/>
            <person name="Spatafora J."/>
            <person name="Crous P."/>
            <person name="Grigoriev I."/>
        </authorList>
    </citation>
    <scope>NUCLEOTIDE SEQUENCE</scope>
    <source>
        <strain evidence="2">CBS 113818</strain>
    </source>
</reference>
<protein>
    <recommendedName>
        <fullName evidence="1">Heterokaryon incompatibility domain-containing protein</fullName>
    </recommendedName>
</protein>
<dbReference type="InterPro" id="IPR052895">
    <property type="entry name" value="HetReg/Transcr_Mod"/>
</dbReference>
<dbReference type="Proteomes" id="UP000799424">
    <property type="component" value="Unassembled WGS sequence"/>
</dbReference>
<dbReference type="AlphaFoldDB" id="A0A6A7AJF4"/>
<dbReference type="Pfam" id="PF06985">
    <property type="entry name" value="HET"/>
    <property type="match status" value="1"/>
</dbReference>